<dbReference type="EMBL" id="QMFY01000006">
    <property type="protein sequence ID" value="RAW00762.1"/>
    <property type="molecule type" value="Genomic_DNA"/>
</dbReference>
<protein>
    <submittedName>
        <fullName evidence="9">Glycoside hydrolase</fullName>
    </submittedName>
</protein>
<evidence type="ECO:0000256" key="7">
    <source>
        <dbReference type="PIRSR" id="PIRSR606710-2"/>
    </source>
</evidence>
<dbReference type="PANTHER" id="PTHR43772">
    <property type="entry name" value="ENDO-1,4-BETA-XYLANASE"/>
    <property type="match status" value="1"/>
</dbReference>
<dbReference type="Gene3D" id="2.115.10.20">
    <property type="entry name" value="Glycosyl hydrolase domain, family 43"/>
    <property type="match status" value="1"/>
</dbReference>
<comment type="caution">
    <text evidence="9">The sequence shown here is derived from an EMBL/GenBank/DDBJ whole genome shotgun (WGS) entry which is preliminary data.</text>
</comment>
<keyword evidence="5 8" id="KW-0326">Glycosidase</keyword>
<dbReference type="Pfam" id="PF04616">
    <property type="entry name" value="Glyco_hydro_43"/>
    <property type="match status" value="1"/>
</dbReference>
<dbReference type="SUPFAM" id="SSF75005">
    <property type="entry name" value="Arabinanase/levansucrase/invertase"/>
    <property type="match status" value="1"/>
</dbReference>
<evidence type="ECO:0000256" key="4">
    <source>
        <dbReference type="ARBA" id="ARBA00023277"/>
    </source>
</evidence>
<dbReference type="GO" id="GO:0045493">
    <property type="term" value="P:xylan catabolic process"/>
    <property type="evidence" value="ECO:0007669"/>
    <property type="project" value="UniProtKB-KW"/>
</dbReference>
<proteinExistence type="inferred from homology"/>
<evidence type="ECO:0000256" key="5">
    <source>
        <dbReference type="ARBA" id="ARBA00023295"/>
    </source>
</evidence>
<dbReference type="CDD" id="cd18618">
    <property type="entry name" value="GH43_Xsa43E-like"/>
    <property type="match status" value="1"/>
</dbReference>
<dbReference type="Proteomes" id="UP000251889">
    <property type="component" value="Unassembled WGS sequence"/>
</dbReference>
<evidence type="ECO:0000256" key="2">
    <source>
        <dbReference type="ARBA" id="ARBA00022651"/>
    </source>
</evidence>
<dbReference type="RefSeq" id="WP_112747562.1">
    <property type="nucleotide sequence ID" value="NZ_QMFY01000006.1"/>
</dbReference>
<dbReference type="GO" id="GO:0004553">
    <property type="term" value="F:hydrolase activity, hydrolyzing O-glycosyl compounds"/>
    <property type="evidence" value="ECO:0007669"/>
    <property type="project" value="InterPro"/>
</dbReference>
<organism evidence="9 10">
    <name type="scientific">Pseudochryseolinea flava</name>
    <dbReference type="NCBI Taxonomy" id="2059302"/>
    <lineage>
        <taxon>Bacteria</taxon>
        <taxon>Pseudomonadati</taxon>
        <taxon>Bacteroidota</taxon>
        <taxon>Cytophagia</taxon>
        <taxon>Cytophagales</taxon>
        <taxon>Fulvivirgaceae</taxon>
        <taxon>Pseudochryseolinea</taxon>
    </lineage>
</organism>
<dbReference type="OrthoDB" id="3308423at2"/>
<reference evidence="9 10" key="1">
    <citation type="submission" date="2018-06" db="EMBL/GenBank/DDBJ databases">
        <title>Chryseolinea flavus sp. nov., a member of the phylum Bacteroidetes isolated from soil.</title>
        <authorList>
            <person name="Li Y."/>
            <person name="Wang J."/>
        </authorList>
    </citation>
    <scope>NUCLEOTIDE SEQUENCE [LARGE SCALE GENOMIC DNA]</scope>
    <source>
        <strain evidence="9 10">SDU1-6</strain>
    </source>
</reference>
<dbReference type="InterPro" id="IPR023296">
    <property type="entry name" value="Glyco_hydro_beta-prop_sf"/>
</dbReference>
<gene>
    <name evidence="9" type="ORF">DQQ10_13035</name>
</gene>
<evidence type="ECO:0000256" key="8">
    <source>
        <dbReference type="RuleBase" id="RU361187"/>
    </source>
</evidence>
<evidence type="ECO:0000313" key="10">
    <source>
        <dbReference type="Proteomes" id="UP000251889"/>
    </source>
</evidence>
<sequence>MNGNPIIRHKFTSDPTVLVHNDRVYVYTGHDEAPLRYPGYVLTEWLCFSSDDLQTWDEHPIDFSPSNFSWAARDAFASKIIHRDGKFYFYVSLTNRSGGEAIGVAVADNPTGPFIDARGTPLVTTSHLVYGGRNFDPSVIIDDDGQAFLFWGKDVCYYAPLKTNMIEMAGAVQTIALPKFQEGVHLHKREEWFYLCYGYDMPEKVAYAMSRHIHGPWEFKGILNEVPVNCETNRPAIVDFKGVPYFFYHNGALANGGSYRRSLCVDRLYYNADGTMKKVLMTTRDTDVALGIQILTKE</sequence>
<keyword evidence="2" id="KW-0624">Polysaccharide degradation</keyword>
<evidence type="ECO:0000256" key="6">
    <source>
        <dbReference type="PIRSR" id="PIRSR606710-1"/>
    </source>
</evidence>
<feature type="site" description="Important for catalytic activity, responsible for pKa modulation of the active site Glu and correct orientation of both the proton donor and substrate" evidence="7">
    <location>
        <position position="136"/>
    </location>
</feature>
<dbReference type="AlphaFoldDB" id="A0A364Y372"/>
<dbReference type="PANTHER" id="PTHR43772:SF2">
    <property type="entry name" value="PUTATIVE (AFU_ORTHOLOGUE AFUA_2G04480)-RELATED"/>
    <property type="match status" value="1"/>
</dbReference>
<keyword evidence="2" id="KW-0858">Xylan degradation</keyword>
<dbReference type="InterPro" id="IPR006710">
    <property type="entry name" value="Glyco_hydro_43"/>
</dbReference>
<accession>A0A364Y372</accession>
<feature type="active site" description="Proton acceptor" evidence="6">
    <location>
        <position position="14"/>
    </location>
</feature>
<name>A0A364Y372_9BACT</name>
<keyword evidence="4" id="KW-0119">Carbohydrate metabolism</keyword>
<evidence type="ECO:0000256" key="1">
    <source>
        <dbReference type="ARBA" id="ARBA00009865"/>
    </source>
</evidence>
<evidence type="ECO:0000256" key="3">
    <source>
        <dbReference type="ARBA" id="ARBA00022801"/>
    </source>
</evidence>
<feature type="active site" description="Proton donor" evidence="6">
    <location>
        <position position="182"/>
    </location>
</feature>
<dbReference type="InterPro" id="IPR052176">
    <property type="entry name" value="Glycosyl_Hydrlase_43_Enz"/>
</dbReference>
<keyword evidence="3 8" id="KW-0378">Hydrolase</keyword>
<keyword evidence="10" id="KW-1185">Reference proteome</keyword>
<evidence type="ECO:0000313" key="9">
    <source>
        <dbReference type="EMBL" id="RAW00762.1"/>
    </source>
</evidence>
<comment type="similarity">
    <text evidence="1 8">Belongs to the glycosyl hydrolase 43 family.</text>
</comment>